<keyword evidence="2 9" id="KW-0813">Transport</keyword>
<dbReference type="PANTHER" id="PTHR33910:SF1">
    <property type="entry name" value="PROTEIN TRANSLOCASE SUBUNIT SECE"/>
    <property type="match status" value="1"/>
</dbReference>
<comment type="subunit">
    <text evidence="9">Component of the Sec protein translocase complex. Heterotrimer consisting of SecY, SecE and SecG subunits. The heterotrimers can form oligomers, although 1 heterotrimer is thought to be able to translocate proteins. Interacts with the ribosome. Interacts with SecDF, and other proteins may be involved. Interacts with SecA.</text>
</comment>
<evidence type="ECO:0000256" key="2">
    <source>
        <dbReference type="ARBA" id="ARBA00022448"/>
    </source>
</evidence>
<evidence type="ECO:0000256" key="8">
    <source>
        <dbReference type="ARBA" id="ARBA00023136"/>
    </source>
</evidence>
<dbReference type="Proteomes" id="UP000774130">
    <property type="component" value="Unassembled WGS sequence"/>
</dbReference>
<keyword evidence="6 9" id="KW-1133">Transmembrane helix</keyword>
<dbReference type="EMBL" id="JAHUZB010000005">
    <property type="protein sequence ID" value="MBV7391534.1"/>
    <property type="molecule type" value="Genomic_DNA"/>
</dbReference>
<keyword evidence="11" id="KW-1185">Reference proteome</keyword>
<keyword evidence="5 9" id="KW-0653">Protein transport</keyword>
<comment type="similarity">
    <text evidence="9">Belongs to the SecE/SEC61-gamma family.</text>
</comment>
<sequence length="56" mass="6480">MKFLRSVVAEMKIVTWPSRKQLRKDSLVVIETAIIFALMFYVMDTAIGLLFKFIIG</sequence>
<dbReference type="Pfam" id="PF00584">
    <property type="entry name" value="SecE"/>
    <property type="match status" value="1"/>
</dbReference>
<dbReference type="InterPro" id="IPR005807">
    <property type="entry name" value="SecE_bac"/>
</dbReference>
<keyword evidence="3 9" id="KW-1003">Cell membrane</keyword>
<comment type="subcellular location">
    <subcellularLocation>
        <location evidence="9">Cell membrane</location>
        <topology evidence="9">Single-pass membrane protein</topology>
    </subcellularLocation>
    <subcellularLocation>
        <location evidence="1">Membrane</location>
    </subcellularLocation>
</comment>
<name>A0ABS6TF31_9ENTE</name>
<evidence type="ECO:0000256" key="3">
    <source>
        <dbReference type="ARBA" id="ARBA00022475"/>
    </source>
</evidence>
<dbReference type="NCBIfam" id="TIGR00964">
    <property type="entry name" value="secE_bact"/>
    <property type="match status" value="1"/>
</dbReference>
<gene>
    <name evidence="9 10" type="primary">secE</name>
    <name evidence="10" type="ORF">KUA55_12670</name>
</gene>
<comment type="function">
    <text evidence="9">Essential subunit of the Sec protein translocation channel SecYEG. Clamps together the 2 halves of SecY. May contact the channel plug during translocation.</text>
</comment>
<keyword evidence="4 9" id="KW-0812">Transmembrane</keyword>
<evidence type="ECO:0000313" key="10">
    <source>
        <dbReference type="EMBL" id="MBV7391534.1"/>
    </source>
</evidence>
<organism evidence="10 11">
    <name type="scientific">Enterococcus alishanensis</name>
    <dbReference type="NCBI Taxonomy" id="1303817"/>
    <lineage>
        <taxon>Bacteria</taxon>
        <taxon>Bacillati</taxon>
        <taxon>Bacillota</taxon>
        <taxon>Bacilli</taxon>
        <taxon>Lactobacillales</taxon>
        <taxon>Enterococcaceae</taxon>
        <taxon>Enterococcus</taxon>
    </lineage>
</organism>
<evidence type="ECO:0000313" key="11">
    <source>
        <dbReference type="Proteomes" id="UP000774130"/>
    </source>
</evidence>
<keyword evidence="8 9" id="KW-0472">Membrane</keyword>
<evidence type="ECO:0000256" key="9">
    <source>
        <dbReference type="HAMAP-Rule" id="MF_00422"/>
    </source>
</evidence>
<comment type="caution">
    <text evidence="10">The sequence shown here is derived from an EMBL/GenBank/DDBJ whole genome shotgun (WGS) entry which is preliminary data.</text>
</comment>
<feature type="transmembrane region" description="Helical" evidence="9">
    <location>
        <begin position="27"/>
        <end position="55"/>
    </location>
</feature>
<evidence type="ECO:0000256" key="4">
    <source>
        <dbReference type="ARBA" id="ARBA00022692"/>
    </source>
</evidence>
<evidence type="ECO:0000256" key="6">
    <source>
        <dbReference type="ARBA" id="ARBA00022989"/>
    </source>
</evidence>
<accession>A0ABS6TF31</accession>
<evidence type="ECO:0000256" key="5">
    <source>
        <dbReference type="ARBA" id="ARBA00022927"/>
    </source>
</evidence>
<proteinExistence type="inferred from homology"/>
<protein>
    <recommendedName>
        <fullName evidence="9">Protein translocase subunit SecE</fullName>
    </recommendedName>
</protein>
<dbReference type="HAMAP" id="MF_00422">
    <property type="entry name" value="SecE"/>
    <property type="match status" value="1"/>
</dbReference>
<evidence type="ECO:0000256" key="7">
    <source>
        <dbReference type="ARBA" id="ARBA00023010"/>
    </source>
</evidence>
<dbReference type="InterPro" id="IPR001901">
    <property type="entry name" value="Translocase_SecE/Sec61-g"/>
</dbReference>
<keyword evidence="7 9" id="KW-0811">Translocation</keyword>
<evidence type="ECO:0000256" key="1">
    <source>
        <dbReference type="ARBA" id="ARBA00004370"/>
    </source>
</evidence>
<dbReference type="RefSeq" id="WP_218326749.1">
    <property type="nucleotide sequence ID" value="NZ_JAHUZB010000005.1"/>
</dbReference>
<reference evidence="10 11" key="1">
    <citation type="submission" date="2021-06" db="EMBL/GenBank/DDBJ databases">
        <title>Enterococcus alishanensis sp. nov., a novel lactic acid bacterium isolated from fresh coffee beans.</title>
        <authorList>
            <person name="Chen Y.-S."/>
        </authorList>
    </citation>
    <scope>NUCLEOTIDE SEQUENCE [LARGE SCALE GENOMIC DNA]</scope>
    <source>
        <strain evidence="10 11">ALS3</strain>
    </source>
</reference>
<dbReference type="PANTHER" id="PTHR33910">
    <property type="entry name" value="PROTEIN TRANSLOCASE SUBUNIT SECE"/>
    <property type="match status" value="1"/>
</dbReference>